<feature type="region of interest" description="Disordered" evidence="1">
    <location>
        <begin position="64"/>
        <end position="88"/>
    </location>
</feature>
<dbReference type="AlphaFoldDB" id="A0A8S4QAN5"/>
<feature type="compositionally biased region" description="Acidic residues" evidence="1">
    <location>
        <begin position="76"/>
        <end position="88"/>
    </location>
</feature>
<dbReference type="SUPFAM" id="SSF48726">
    <property type="entry name" value="Immunoglobulin"/>
    <property type="match status" value="1"/>
</dbReference>
<dbReference type="InterPro" id="IPR013783">
    <property type="entry name" value="Ig-like_fold"/>
</dbReference>
<accession>A0A8S4QAN5</accession>
<evidence type="ECO:0000259" key="2">
    <source>
        <dbReference type="PROSITE" id="PS50835"/>
    </source>
</evidence>
<proteinExistence type="predicted"/>
<protein>
    <recommendedName>
        <fullName evidence="2">Ig-like domain-containing protein</fullName>
    </recommendedName>
</protein>
<feature type="compositionally biased region" description="Low complexity" evidence="1">
    <location>
        <begin position="1"/>
        <end position="13"/>
    </location>
</feature>
<feature type="non-terminal residue" evidence="3">
    <location>
        <position position="1"/>
    </location>
</feature>
<feature type="compositionally biased region" description="Low complexity" evidence="1">
    <location>
        <begin position="64"/>
        <end position="73"/>
    </location>
</feature>
<feature type="non-terminal residue" evidence="3">
    <location>
        <position position="128"/>
    </location>
</feature>
<evidence type="ECO:0000313" key="4">
    <source>
        <dbReference type="Proteomes" id="UP000749559"/>
    </source>
</evidence>
<comment type="caution">
    <text evidence="3">The sequence shown here is derived from an EMBL/GenBank/DDBJ whole genome shotgun (WGS) entry which is preliminary data.</text>
</comment>
<dbReference type="Gene3D" id="2.60.40.10">
    <property type="entry name" value="Immunoglobulins"/>
    <property type="match status" value="1"/>
</dbReference>
<reference evidence="3" key="1">
    <citation type="submission" date="2022-03" db="EMBL/GenBank/DDBJ databases">
        <authorList>
            <person name="Martin C."/>
        </authorList>
    </citation>
    <scope>NUCLEOTIDE SEQUENCE</scope>
</reference>
<dbReference type="Pfam" id="PF07679">
    <property type="entry name" value="I-set"/>
    <property type="match status" value="1"/>
</dbReference>
<keyword evidence="4" id="KW-1185">Reference proteome</keyword>
<feature type="domain" description="Ig-like" evidence="2">
    <location>
        <begin position="93"/>
        <end position="128"/>
    </location>
</feature>
<sequence length="128" mass="14225">AATTTSESEFSSVPPSPLVSDREEISFEISKVKTEETILLEPVPSETITEELHGVEVELDITSIESSIRSSPEPEQPVEEPEQPVEEPVLEAPVFTEKLVHKDVIEGFPATMECFVKGTPEPEITWYQ</sequence>
<organism evidence="3 4">
    <name type="scientific">Owenia fusiformis</name>
    <name type="common">Polychaete worm</name>
    <dbReference type="NCBI Taxonomy" id="6347"/>
    <lineage>
        <taxon>Eukaryota</taxon>
        <taxon>Metazoa</taxon>
        <taxon>Spiralia</taxon>
        <taxon>Lophotrochozoa</taxon>
        <taxon>Annelida</taxon>
        <taxon>Polychaeta</taxon>
        <taxon>Sedentaria</taxon>
        <taxon>Canalipalpata</taxon>
        <taxon>Sabellida</taxon>
        <taxon>Oweniida</taxon>
        <taxon>Oweniidae</taxon>
        <taxon>Owenia</taxon>
    </lineage>
</organism>
<evidence type="ECO:0000256" key="1">
    <source>
        <dbReference type="SAM" id="MobiDB-lite"/>
    </source>
</evidence>
<feature type="region of interest" description="Disordered" evidence="1">
    <location>
        <begin position="1"/>
        <end position="21"/>
    </location>
</feature>
<dbReference type="EMBL" id="CAIIXF020000424">
    <property type="protein sequence ID" value="CAH1803277.1"/>
    <property type="molecule type" value="Genomic_DNA"/>
</dbReference>
<name>A0A8S4QAN5_OWEFU</name>
<dbReference type="Proteomes" id="UP000749559">
    <property type="component" value="Unassembled WGS sequence"/>
</dbReference>
<dbReference type="InterPro" id="IPR013098">
    <property type="entry name" value="Ig_I-set"/>
</dbReference>
<gene>
    <name evidence="3" type="ORF">OFUS_LOCUS26885</name>
</gene>
<evidence type="ECO:0000313" key="3">
    <source>
        <dbReference type="EMBL" id="CAH1803277.1"/>
    </source>
</evidence>
<dbReference type="InterPro" id="IPR036179">
    <property type="entry name" value="Ig-like_dom_sf"/>
</dbReference>
<dbReference type="InterPro" id="IPR007110">
    <property type="entry name" value="Ig-like_dom"/>
</dbReference>
<dbReference type="PROSITE" id="PS50835">
    <property type="entry name" value="IG_LIKE"/>
    <property type="match status" value="1"/>
</dbReference>